<dbReference type="OrthoDB" id="7537057at2759"/>
<dbReference type="EMBL" id="CAJEWN010000016">
    <property type="protein sequence ID" value="CAD2135195.1"/>
    <property type="molecule type" value="Genomic_DNA"/>
</dbReference>
<evidence type="ECO:0000259" key="1">
    <source>
        <dbReference type="PROSITE" id="PS50127"/>
    </source>
</evidence>
<name>A0A6V7TWA6_MELEN</name>
<dbReference type="SUPFAM" id="SSF54495">
    <property type="entry name" value="UBC-like"/>
    <property type="match status" value="1"/>
</dbReference>
<dbReference type="PANTHER" id="PTHR13248">
    <property type="entry name" value="TRANSCRIPTION ELONGATION FACTOR B POLYPEPTIDE 2"/>
    <property type="match status" value="1"/>
</dbReference>
<dbReference type="Gene3D" id="3.10.20.90">
    <property type="entry name" value="Phosphatidylinositol 3-kinase Catalytic Subunit, Chain A, domain 1"/>
    <property type="match status" value="1"/>
</dbReference>
<dbReference type="Pfam" id="PF00179">
    <property type="entry name" value="UQ_con"/>
    <property type="match status" value="1"/>
</dbReference>
<dbReference type="GO" id="GO:0070449">
    <property type="term" value="C:elongin complex"/>
    <property type="evidence" value="ECO:0007669"/>
    <property type="project" value="InterPro"/>
</dbReference>
<evidence type="ECO:0000313" key="2">
    <source>
        <dbReference type="EMBL" id="CAD2135195.1"/>
    </source>
</evidence>
<gene>
    <name evidence="2" type="ORF">MENT_LOCUS4646</name>
</gene>
<protein>
    <recommendedName>
        <fullName evidence="1">UBC core domain-containing protein</fullName>
    </recommendedName>
</protein>
<dbReference type="InterPro" id="IPR016135">
    <property type="entry name" value="UBQ-conjugating_enzyme/RWD"/>
</dbReference>
<dbReference type="Proteomes" id="UP000580250">
    <property type="component" value="Unassembled WGS sequence"/>
</dbReference>
<dbReference type="Gene3D" id="3.10.110.10">
    <property type="entry name" value="Ubiquitin Conjugating Enzyme"/>
    <property type="match status" value="1"/>
</dbReference>
<sequence length="282" mass="32553">MALSRWTGMIIGPSRTPYEGRIYNLRVECGPNYPKEPPIVRFTTKINLNGVQQNGLLDKRSVPSLRQWNSSYSIKTVLEDIRRHLMTAKENQKLSQPAEGPSFESFKKGFGNIVLEIRAHIMNIYDCFDTPNTPQNFFFKDFSVIEIMFQELYFEVCRGKQHIMLQARENWTAADLKMAIEVILKVPPKNQSLRVPPNEQRTEWMVLDEKQTLQEAGFTPKNARADEPIVLALVLPEDNDRVNVTPVSLPPPVPDAMLEDDKGIWMRNEKRRILKNKINISK</sequence>
<comment type="caution">
    <text evidence="2">The sequence shown here is derived from an EMBL/GenBank/DDBJ whole genome shotgun (WGS) entry which is preliminary data.</text>
</comment>
<dbReference type="PANTHER" id="PTHR13248:SF4">
    <property type="entry name" value="ELONGIN B"/>
    <property type="match status" value="1"/>
</dbReference>
<dbReference type="SUPFAM" id="SSF54236">
    <property type="entry name" value="Ubiquitin-like"/>
    <property type="match status" value="1"/>
</dbReference>
<organism evidence="2 3">
    <name type="scientific">Meloidogyne enterolobii</name>
    <name type="common">Root-knot nematode worm</name>
    <name type="synonym">Meloidogyne mayaguensis</name>
    <dbReference type="NCBI Taxonomy" id="390850"/>
    <lineage>
        <taxon>Eukaryota</taxon>
        <taxon>Metazoa</taxon>
        <taxon>Ecdysozoa</taxon>
        <taxon>Nematoda</taxon>
        <taxon>Chromadorea</taxon>
        <taxon>Rhabditida</taxon>
        <taxon>Tylenchina</taxon>
        <taxon>Tylenchomorpha</taxon>
        <taxon>Tylenchoidea</taxon>
        <taxon>Meloidogynidae</taxon>
        <taxon>Meloidogyninae</taxon>
        <taxon>Meloidogyne</taxon>
    </lineage>
</organism>
<accession>A0A6V7TWA6</accession>
<feature type="domain" description="UBC core" evidence="1">
    <location>
        <begin position="1"/>
        <end position="123"/>
    </location>
</feature>
<dbReference type="PROSITE" id="PS50127">
    <property type="entry name" value="UBC_2"/>
    <property type="match status" value="1"/>
</dbReference>
<proteinExistence type="predicted"/>
<dbReference type="GO" id="GO:0030891">
    <property type="term" value="C:VCB complex"/>
    <property type="evidence" value="ECO:0007669"/>
    <property type="project" value="InterPro"/>
</dbReference>
<dbReference type="AlphaFoldDB" id="A0A6V7TWA6"/>
<dbReference type="InterPro" id="IPR000608">
    <property type="entry name" value="UBC"/>
</dbReference>
<dbReference type="SMART" id="SM00212">
    <property type="entry name" value="UBCc"/>
    <property type="match status" value="1"/>
</dbReference>
<dbReference type="InterPro" id="IPR029071">
    <property type="entry name" value="Ubiquitin-like_domsf"/>
</dbReference>
<evidence type="ECO:0000313" key="3">
    <source>
        <dbReference type="Proteomes" id="UP000580250"/>
    </source>
</evidence>
<dbReference type="InterPro" id="IPR039049">
    <property type="entry name" value="ELOB"/>
</dbReference>
<dbReference type="GO" id="GO:0006368">
    <property type="term" value="P:transcription elongation by RNA polymerase II"/>
    <property type="evidence" value="ECO:0007669"/>
    <property type="project" value="InterPro"/>
</dbReference>
<reference evidence="2 3" key="1">
    <citation type="submission" date="2020-08" db="EMBL/GenBank/DDBJ databases">
        <authorList>
            <person name="Koutsovoulos G."/>
            <person name="Danchin GJ E."/>
        </authorList>
    </citation>
    <scope>NUCLEOTIDE SEQUENCE [LARGE SCALE GENOMIC DNA]</scope>
</reference>